<organism evidence="1 2">
    <name type="scientific">Gynuella sunshinyii YC6258</name>
    <dbReference type="NCBI Taxonomy" id="1445510"/>
    <lineage>
        <taxon>Bacteria</taxon>
        <taxon>Pseudomonadati</taxon>
        <taxon>Pseudomonadota</taxon>
        <taxon>Gammaproteobacteria</taxon>
        <taxon>Oceanospirillales</taxon>
        <taxon>Saccharospirillaceae</taxon>
        <taxon>Gynuella</taxon>
    </lineage>
</organism>
<accession>A0A0C5VMH0</accession>
<sequence>MSKHVHVVLHINVLQSQQWSPEGVVMRWHLTGRAAGV</sequence>
<proteinExistence type="predicted"/>
<dbReference type="EMBL" id="CP007142">
    <property type="protein sequence ID" value="AJQ95516.1"/>
    <property type="molecule type" value="Genomic_DNA"/>
</dbReference>
<keyword evidence="2" id="KW-1185">Reference proteome</keyword>
<dbReference type="STRING" id="1445510.YC6258_03480"/>
<dbReference type="KEGG" id="gsn:YC6258_03480"/>
<name>A0A0C5VMH0_9GAMM</name>
<dbReference type="HOGENOM" id="CLU_3344235_0_0_6"/>
<evidence type="ECO:0000313" key="2">
    <source>
        <dbReference type="Proteomes" id="UP000032266"/>
    </source>
</evidence>
<evidence type="ECO:0000313" key="1">
    <source>
        <dbReference type="EMBL" id="AJQ95516.1"/>
    </source>
</evidence>
<protein>
    <submittedName>
        <fullName evidence="1">Uncharacterized protein</fullName>
    </submittedName>
</protein>
<dbReference type="Proteomes" id="UP000032266">
    <property type="component" value="Chromosome"/>
</dbReference>
<gene>
    <name evidence="1" type="ORF">YC6258_03480</name>
</gene>
<dbReference type="AlphaFoldDB" id="A0A0C5VMH0"/>
<reference evidence="1 2" key="1">
    <citation type="submission" date="2014-01" db="EMBL/GenBank/DDBJ databases">
        <title>Full genme sequencing of cellulolytic bacterium Gynuella sunshinyii YC6258T gen. nov., sp. nov.</title>
        <authorList>
            <person name="Khan H."/>
            <person name="Chung E.J."/>
            <person name="Chung Y.R."/>
        </authorList>
    </citation>
    <scope>NUCLEOTIDE SEQUENCE [LARGE SCALE GENOMIC DNA]</scope>
    <source>
        <strain evidence="1 2">YC6258</strain>
    </source>
</reference>